<comment type="caution">
    <text evidence="2">The sequence shown here is derived from an EMBL/GenBank/DDBJ whole genome shotgun (WGS) entry which is preliminary data.</text>
</comment>
<organism evidence="2 3">
    <name type="scientific">Myotis myotis</name>
    <name type="common">Greater mouse-eared bat</name>
    <name type="synonym">Vespertilio myotis</name>
    <dbReference type="NCBI Taxonomy" id="51298"/>
    <lineage>
        <taxon>Eukaryota</taxon>
        <taxon>Metazoa</taxon>
        <taxon>Chordata</taxon>
        <taxon>Craniata</taxon>
        <taxon>Vertebrata</taxon>
        <taxon>Euteleostomi</taxon>
        <taxon>Mammalia</taxon>
        <taxon>Eutheria</taxon>
        <taxon>Laurasiatheria</taxon>
        <taxon>Chiroptera</taxon>
        <taxon>Yangochiroptera</taxon>
        <taxon>Vespertilionidae</taxon>
        <taxon>Myotis</taxon>
    </lineage>
</organism>
<gene>
    <name evidence="2" type="ORF">mMyoMyo1_007900</name>
</gene>
<dbReference type="EMBL" id="JABWUV010000001">
    <property type="protein sequence ID" value="KAF6387398.1"/>
    <property type="molecule type" value="Genomic_DNA"/>
</dbReference>
<sequence length="203" mass="21495">MPFGSQVFCSKVQQSYILKPSNHNNQNDQRAEPPQPLSGLAPHPSKWLGTIRQAGRVIRGDQVGRQVVRGNQVGRRVVRGDQVGRPEVSGNEAGRQSPTINCLKEGDPGHSLQEGRSAAVTTGGTGSGEHYRVGLASRRLLSKHGACSLAQAPGSQPPPAASAGLDCHSSCYDAWEGSQRALSCCMKNSSMRLSTASISQAIL</sequence>
<keyword evidence="3" id="KW-1185">Reference proteome</keyword>
<feature type="region of interest" description="Disordered" evidence="1">
    <location>
        <begin position="80"/>
        <end position="128"/>
    </location>
</feature>
<reference evidence="2 3" key="1">
    <citation type="journal article" date="2020" name="Nature">
        <title>Six reference-quality genomes reveal evolution of bat adaptations.</title>
        <authorList>
            <person name="Jebb D."/>
            <person name="Huang Z."/>
            <person name="Pippel M."/>
            <person name="Hughes G.M."/>
            <person name="Lavrichenko K."/>
            <person name="Devanna P."/>
            <person name="Winkler S."/>
            <person name="Jermiin L.S."/>
            <person name="Skirmuntt E.C."/>
            <person name="Katzourakis A."/>
            <person name="Burkitt-Gray L."/>
            <person name="Ray D.A."/>
            <person name="Sullivan K.A.M."/>
            <person name="Roscito J.G."/>
            <person name="Kirilenko B.M."/>
            <person name="Davalos L.M."/>
            <person name="Corthals A.P."/>
            <person name="Power M.L."/>
            <person name="Jones G."/>
            <person name="Ransome R.D."/>
            <person name="Dechmann D.K.N."/>
            <person name="Locatelli A.G."/>
            <person name="Puechmaille S.J."/>
            <person name="Fedrigo O."/>
            <person name="Jarvis E.D."/>
            <person name="Hiller M."/>
            <person name="Vernes S.C."/>
            <person name="Myers E.W."/>
            <person name="Teeling E.C."/>
        </authorList>
    </citation>
    <scope>NUCLEOTIDE SEQUENCE [LARGE SCALE GENOMIC DNA]</scope>
    <source>
        <strain evidence="2">MMyoMyo1</strain>
        <tissue evidence="2">Flight muscle</tissue>
    </source>
</reference>
<dbReference type="Proteomes" id="UP000527355">
    <property type="component" value="Unassembled WGS sequence"/>
</dbReference>
<proteinExistence type="predicted"/>
<evidence type="ECO:0000256" key="1">
    <source>
        <dbReference type="SAM" id="MobiDB-lite"/>
    </source>
</evidence>
<name>A0A7J8ALZ5_MYOMY</name>
<accession>A0A7J8ALZ5</accession>
<dbReference type="AlphaFoldDB" id="A0A7J8ALZ5"/>
<feature type="region of interest" description="Disordered" evidence="1">
    <location>
        <begin position="20"/>
        <end position="42"/>
    </location>
</feature>
<protein>
    <submittedName>
        <fullName evidence="2">Uncharacterized protein</fullName>
    </submittedName>
</protein>
<evidence type="ECO:0000313" key="3">
    <source>
        <dbReference type="Proteomes" id="UP000527355"/>
    </source>
</evidence>
<evidence type="ECO:0000313" key="2">
    <source>
        <dbReference type="EMBL" id="KAF6387398.1"/>
    </source>
</evidence>